<comment type="caution">
    <text evidence="1">The sequence shown here is derived from an EMBL/GenBank/DDBJ whole genome shotgun (WGS) entry which is preliminary data.</text>
</comment>
<sequence length="1103" mass="120967">MEQIMITKPNGAVVPLAERKSAANIKQAKQNWALLGDDVLNITVESPFKQSYDIGDKITAFGRVYKLNRLPKVKKTGMRAFQYDLEFEGIQYDLIRATYDLTIDTTHNQLQDVQADSLTGDLHRFATVLIANANRVFPGNYVLGACPETIGDKVLTFGESDNCLSVLQRLCTEFGTEFEILQNGGVNTIHFKKAGQILPYSFEYGKGHGLYSLDRQNVDSSNIITRLKVYGASKNITMKYRAQRLCLPGCNKGQSYIEKPGAVAMYGIWEATKYFEDIFPTRTGIVTALGDSVLKFVDTDMFDLNEKEADGVTTKYLLPGVSAKIHFNTGNLTGYEFEVHSYDHATHTFTLVQQTDERGDVFPRADPAAFQFAPGNEYKLIDIALPPNFEQDAETRLANAGDSYYDPNSQPKVQYGLSITKEYLESLVGDENMVNIFVPGDYIPIKDADIDVDKSIRIKSLTRNLLDEYDYTLSISDTVTTSITNRVISELTDLDKIVAINNLKDPAHARANWRSSREVLNMVFDPEGDYYTDKIKPESIDTIALSVGAKSMQFGLTNTVLQPNYQGNKNVIKVQGGVLTHYTINEQEAVSWMLADNTTTFTTPATDKTIDQTPYYIYAKCQRNGNAGSIIFSTEQIKVEQDAAFYCFWIGIVNSVNFELNARSVALSYGFTMINGRFIKTGRIESADGTTYFDLDNSEIGGKIKFVRTEGTIKNVADLDNMAQETKDYVNNVLPSELGALQRQIDNAIESWFYHYNPSLSNYPANGWTTIQDKEKHLDDTFTNLDSGQSWRFTKSGTSYSWTLMADTAATQALILAGQAKDTAEGKRRVFVATPYTPYDIGDLWVNGQDLRRCATARASGSYTASDWVIAVAYDNTKTVIDGGIVTSGTIRLAGSGGSILAGITGNGTDNSSVRIWAGAPEANKASAPFRVLQDGALVASKATITGTIYATSGEFTGKITASSGKIGGFTISSGNMIWSQSDYLGNGSRILRVGLSSDTGGAVDISFNAATPGAFGVKSVGRAPGGAAIYASSETSQTYPSSEHTWAGYFDGGLYATRLYAANYYVKSGASFYPGISFGTSKDLDKIRLTVMNGIITQVIDE</sequence>
<organism evidence="1">
    <name type="scientific">termite gut metagenome</name>
    <dbReference type="NCBI Taxonomy" id="433724"/>
    <lineage>
        <taxon>unclassified sequences</taxon>
        <taxon>metagenomes</taxon>
        <taxon>organismal metagenomes</taxon>
    </lineage>
</organism>
<name>A0A5J4SXE4_9ZZZZ</name>
<proteinExistence type="predicted"/>
<gene>
    <name evidence="1" type="ORF">EZS27_001753</name>
</gene>
<accession>A0A5J4SXE4</accession>
<dbReference type="AlphaFoldDB" id="A0A5J4SXE4"/>
<evidence type="ECO:0000313" key="1">
    <source>
        <dbReference type="EMBL" id="KAA6350906.1"/>
    </source>
</evidence>
<reference evidence="1" key="1">
    <citation type="submission" date="2019-03" db="EMBL/GenBank/DDBJ databases">
        <title>Single cell metagenomics reveals metabolic interactions within the superorganism composed of flagellate Streblomastix strix and complex community of Bacteroidetes bacteria on its surface.</title>
        <authorList>
            <person name="Treitli S.C."/>
            <person name="Kolisko M."/>
            <person name="Husnik F."/>
            <person name="Keeling P."/>
            <person name="Hampl V."/>
        </authorList>
    </citation>
    <scope>NUCLEOTIDE SEQUENCE</scope>
    <source>
        <strain evidence="1">STM</strain>
    </source>
</reference>
<evidence type="ECO:0008006" key="2">
    <source>
        <dbReference type="Google" id="ProtNLM"/>
    </source>
</evidence>
<dbReference type="EMBL" id="SNRY01000021">
    <property type="protein sequence ID" value="KAA6350906.1"/>
    <property type="molecule type" value="Genomic_DNA"/>
</dbReference>
<protein>
    <recommendedName>
        <fullName evidence="2">Prophage tail endopeptidase domain-containing protein</fullName>
    </recommendedName>
</protein>